<evidence type="ECO:0000313" key="3">
    <source>
        <dbReference type="EMBL" id="MDY0410565.1"/>
    </source>
</evidence>
<protein>
    <submittedName>
        <fullName evidence="3">Serine hydrolase</fullName>
    </submittedName>
</protein>
<evidence type="ECO:0000313" key="4">
    <source>
        <dbReference type="Proteomes" id="UP001275315"/>
    </source>
</evidence>
<dbReference type="InterPro" id="IPR000871">
    <property type="entry name" value="Beta-lactam_class-A"/>
</dbReference>
<dbReference type="PANTHER" id="PTHR35333:SF3">
    <property type="entry name" value="BETA-LACTAMASE-TYPE TRANSPEPTIDASE FOLD CONTAINING PROTEIN"/>
    <property type="match status" value="1"/>
</dbReference>
<keyword evidence="3" id="KW-0378">Hydrolase</keyword>
<dbReference type="SUPFAM" id="SSF56601">
    <property type="entry name" value="beta-lactamase/transpeptidase-like"/>
    <property type="match status" value="1"/>
</dbReference>
<feature type="transmembrane region" description="Helical" evidence="1">
    <location>
        <begin position="6"/>
        <end position="27"/>
    </location>
</feature>
<dbReference type="Proteomes" id="UP001275315">
    <property type="component" value="Unassembled WGS sequence"/>
</dbReference>
<gene>
    <name evidence="3" type="ORF">RWD45_21040</name>
</gene>
<dbReference type="Gene3D" id="3.40.710.10">
    <property type="entry name" value="DD-peptidase/beta-lactamase superfamily"/>
    <property type="match status" value="1"/>
</dbReference>
<dbReference type="PANTHER" id="PTHR35333">
    <property type="entry name" value="BETA-LACTAMASE"/>
    <property type="match status" value="1"/>
</dbReference>
<name>A0ABU5CW19_9BACI</name>
<comment type="caution">
    <text evidence="3">The sequence shown here is derived from an EMBL/GenBank/DDBJ whole genome shotgun (WGS) entry which is preliminary data.</text>
</comment>
<evidence type="ECO:0000259" key="2">
    <source>
        <dbReference type="Pfam" id="PF13354"/>
    </source>
</evidence>
<keyword evidence="1" id="KW-0472">Membrane</keyword>
<feature type="domain" description="Beta-lactamase class A catalytic" evidence="2">
    <location>
        <begin position="54"/>
        <end position="277"/>
    </location>
</feature>
<dbReference type="RefSeq" id="WP_320381452.1">
    <property type="nucleotide sequence ID" value="NZ_JAWDIQ010000003.1"/>
</dbReference>
<dbReference type="Pfam" id="PF13354">
    <property type="entry name" value="Beta-lactamase2"/>
    <property type="match status" value="1"/>
</dbReference>
<dbReference type="InterPro" id="IPR012338">
    <property type="entry name" value="Beta-lactam/transpept-like"/>
</dbReference>
<evidence type="ECO:0000256" key="1">
    <source>
        <dbReference type="SAM" id="Phobius"/>
    </source>
</evidence>
<sequence length="356" mass="40857">MKIIVIGSIAVLLILVIAVVLIGIAVYKHNMKKDKYDLLRYFKSNKDKISITLKENGEEVLSINSDKKYPLASTLKVIIAFNFVKCVTNNKISITDKVKLEELDKFYIPHTDGDAHPNWKRSINYSTEVSLLEIAKGMMQFSSNACTDFLIDRVGLDIMNKSLKTLQLKHDKIAYFTPTILLPGYLSDKRESAKAKLNVMDMQSYQELSNKLFEKMKLNETDHLVKKAPFMLDQKLQLLLTNKMPSSTTRQYADLMFKLGRELLSKREKELFSEILLGKNIKSHSDDYLWYKGGSTMFVLTSALYKESQNTTTSVSLFMKDDTGGELYWIRNIFNDFVISIATDMVFREKVKELAN</sequence>
<organism evidence="3 4">
    <name type="scientific">Paracerasibacillus soli</name>
    <dbReference type="NCBI Taxonomy" id="480284"/>
    <lineage>
        <taxon>Bacteria</taxon>
        <taxon>Bacillati</taxon>
        <taxon>Bacillota</taxon>
        <taxon>Bacilli</taxon>
        <taxon>Bacillales</taxon>
        <taxon>Bacillaceae</taxon>
        <taxon>Paracerasibacillus</taxon>
    </lineage>
</organism>
<reference evidence="3 4" key="1">
    <citation type="submission" date="2023-10" db="EMBL/GenBank/DDBJ databases">
        <title>Virgibacillus soli CC-YMP-6 genome.</title>
        <authorList>
            <person name="Miliotis G."/>
            <person name="Sengupta P."/>
            <person name="Hameed A."/>
            <person name="Chuvochina M."/>
            <person name="Mcdonagh F."/>
            <person name="Simpson A.C."/>
            <person name="Singh N.K."/>
            <person name="Rekha P.D."/>
            <person name="Raman K."/>
            <person name="Hugenholtz P."/>
            <person name="Venkateswaran K."/>
        </authorList>
    </citation>
    <scope>NUCLEOTIDE SEQUENCE [LARGE SCALE GENOMIC DNA]</scope>
    <source>
        <strain evidence="3 4">CC-YMP-6</strain>
    </source>
</reference>
<keyword evidence="1" id="KW-0812">Transmembrane</keyword>
<keyword evidence="1" id="KW-1133">Transmembrane helix</keyword>
<dbReference type="EMBL" id="JAWDIQ010000003">
    <property type="protein sequence ID" value="MDY0410565.1"/>
    <property type="molecule type" value="Genomic_DNA"/>
</dbReference>
<proteinExistence type="predicted"/>
<dbReference type="InterPro" id="IPR045155">
    <property type="entry name" value="Beta-lactam_cat"/>
</dbReference>
<accession>A0ABU5CW19</accession>
<keyword evidence="4" id="KW-1185">Reference proteome</keyword>
<dbReference type="GO" id="GO:0016787">
    <property type="term" value="F:hydrolase activity"/>
    <property type="evidence" value="ECO:0007669"/>
    <property type="project" value="UniProtKB-KW"/>
</dbReference>